<feature type="compositionally biased region" description="Low complexity" evidence="8">
    <location>
        <begin position="360"/>
        <end position="372"/>
    </location>
</feature>
<dbReference type="InterPro" id="IPR017441">
    <property type="entry name" value="Protein_kinase_ATP_BS"/>
</dbReference>
<accession>A0ABS3RH49</accession>
<dbReference type="PROSITE" id="PS00108">
    <property type="entry name" value="PROTEIN_KINASE_ST"/>
    <property type="match status" value="1"/>
</dbReference>
<dbReference type="PROSITE" id="PS00107">
    <property type="entry name" value="PROTEIN_KINASE_ATP"/>
    <property type="match status" value="1"/>
</dbReference>
<keyword evidence="3" id="KW-0808">Transferase</keyword>
<dbReference type="RefSeq" id="WP_208274692.1">
    <property type="nucleotide sequence ID" value="NZ_BAAAGM010000013.1"/>
</dbReference>
<protein>
    <recommendedName>
        <fullName evidence="1">non-specific serine/threonine protein kinase</fullName>
        <ecNumber evidence="1">2.7.11.1</ecNumber>
    </recommendedName>
</protein>
<feature type="region of interest" description="Disordered" evidence="8">
    <location>
        <begin position="360"/>
        <end position="386"/>
    </location>
</feature>
<evidence type="ECO:0000256" key="3">
    <source>
        <dbReference type="ARBA" id="ARBA00022679"/>
    </source>
</evidence>
<dbReference type="PANTHER" id="PTHR43289">
    <property type="entry name" value="MITOGEN-ACTIVATED PROTEIN KINASE KINASE KINASE 20-RELATED"/>
    <property type="match status" value="1"/>
</dbReference>
<dbReference type="CDD" id="cd14014">
    <property type="entry name" value="STKc_PknB_like"/>
    <property type="match status" value="1"/>
</dbReference>
<keyword evidence="4 7" id="KW-0547">Nucleotide-binding</keyword>
<evidence type="ECO:0000256" key="2">
    <source>
        <dbReference type="ARBA" id="ARBA00022527"/>
    </source>
</evidence>
<feature type="binding site" evidence="7">
    <location>
        <position position="46"/>
    </location>
    <ligand>
        <name>ATP</name>
        <dbReference type="ChEBI" id="CHEBI:30616"/>
    </ligand>
</feature>
<keyword evidence="11" id="KW-1185">Reference proteome</keyword>
<keyword evidence="6 7" id="KW-0067">ATP-binding</keyword>
<evidence type="ECO:0000256" key="1">
    <source>
        <dbReference type="ARBA" id="ARBA00012513"/>
    </source>
</evidence>
<evidence type="ECO:0000256" key="5">
    <source>
        <dbReference type="ARBA" id="ARBA00022777"/>
    </source>
</evidence>
<name>A0ABS3RH49_9ACTN</name>
<dbReference type="EC" id="2.7.11.1" evidence="1"/>
<evidence type="ECO:0000313" key="11">
    <source>
        <dbReference type="Proteomes" id="UP000666915"/>
    </source>
</evidence>
<dbReference type="InterPro" id="IPR000719">
    <property type="entry name" value="Prot_kinase_dom"/>
</dbReference>
<dbReference type="EMBL" id="JAGEOK010000076">
    <property type="protein sequence ID" value="MBO2445367.1"/>
    <property type="molecule type" value="Genomic_DNA"/>
</dbReference>
<dbReference type="SMART" id="SM00220">
    <property type="entry name" value="S_TKc"/>
    <property type="match status" value="1"/>
</dbReference>
<evidence type="ECO:0000259" key="9">
    <source>
        <dbReference type="PROSITE" id="PS50011"/>
    </source>
</evidence>
<sequence length="495" mass="50574">MTDGPRLAAGTELDGRYRLESLIGRGGMGEVWQAVDTRLRRPVAVKALPAELADVPGAMERFEREAEAAAALQHPGITVVFDVGRTEDGLAYLVMELLEGEDLRTVMRRRPGGLPVGEAVGLAVQVADALAAAHSRGIVHRDIKPANLFVLADGRLKLCDFGIAGLADAATRLTQDGGSVGTPLYMAPEQFRGEAADFRSDLYAFGCVLHELLTGEPPFRSGSGLPGLLYAHMNEPPPRVGAVRPDVPPQLERLVLDLLAKEMDARPASAAAVASFLRAAGNGPTAPVGLTPPPLGLQAPGLHGPTTDPGMAATSGTAVLPGRPPAGRPGVRVLLAAGGALAVAAVVIGGTVAVLASPPDGGASAAGGSTPSSTPPATTPAASAAPSTPTVHKIVYKVTGSVSPVTVMIFPPDGGMANQTVKPPWSAKYEASRFTFLSVGGNTGIRSGSIHCSITLDGKVVQERSAKGQFASVSCQFQDPFGYGYGFGSGAPSGG</sequence>
<dbReference type="InterPro" id="IPR011009">
    <property type="entry name" value="Kinase-like_dom_sf"/>
</dbReference>
<organism evidence="10 11">
    <name type="scientific">Actinomadura nitritigenes</name>
    <dbReference type="NCBI Taxonomy" id="134602"/>
    <lineage>
        <taxon>Bacteria</taxon>
        <taxon>Bacillati</taxon>
        <taxon>Actinomycetota</taxon>
        <taxon>Actinomycetes</taxon>
        <taxon>Streptosporangiales</taxon>
        <taxon>Thermomonosporaceae</taxon>
        <taxon>Actinomadura</taxon>
    </lineage>
</organism>
<feature type="domain" description="Protein kinase" evidence="9">
    <location>
        <begin position="17"/>
        <end position="277"/>
    </location>
</feature>
<dbReference type="InterPro" id="IPR038468">
    <property type="entry name" value="MmpS_C"/>
</dbReference>
<gene>
    <name evidence="10" type="ORF">J4557_48520</name>
</gene>
<dbReference type="Proteomes" id="UP000666915">
    <property type="component" value="Unassembled WGS sequence"/>
</dbReference>
<dbReference type="Gene3D" id="3.30.200.20">
    <property type="entry name" value="Phosphorylase Kinase, domain 1"/>
    <property type="match status" value="1"/>
</dbReference>
<dbReference type="PROSITE" id="PS50011">
    <property type="entry name" value="PROTEIN_KINASE_DOM"/>
    <property type="match status" value="1"/>
</dbReference>
<dbReference type="Pfam" id="PF00069">
    <property type="entry name" value="Pkinase"/>
    <property type="match status" value="1"/>
</dbReference>
<dbReference type="Gene3D" id="1.10.510.10">
    <property type="entry name" value="Transferase(Phosphotransferase) domain 1"/>
    <property type="match status" value="1"/>
</dbReference>
<dbReference type="SUPFAM" id="SSF56112">
    <property type="entry name" value="Protein kinase-like (PK-like)"/>
    <property type="match status" value="1"/>
</dbReference>
<dbReference type="GO" id="GO:0004674">
    <property type="term" value="F:protein serine/threonine kinase activity"/>
    <property type="evidence" value="ECO:0007669"/>
    <property type="project" value="UniProtKB-KW"/>
</dbReference>
<dbReference type="PANTHER" id="PTHR43289:SF6">
    <property type="entry name" value="SERINE_THREONINE-PROTEIN KINASE NEKL-3"/>
    <property type="match status" value="1"/>
</dbReference>
<reference evidence="10 11" key="1">
    <citation type="submission" date="2021-03" db="EMBL/GenBank/DDBJ databases">
        <authorList>
            <person name="Kanchanasin P."/>
            <person name="Saeng-In P."/>
            <person name="Phongsopitanun W."/>
            <person name="Yuki M."/>
            <person name="Kudo T."/>
            <person name="Ohkuma M."/>
            <person name="Tanasupawat S."/>
        </authorList>
    </citation>
    <scope>NUCLEOTIDE SEQUENCE [LARGE SCALE GENOMIC DNA]</scope>
    <source>
        <strain evidence="10 11">L46</strain>
    </source>
</reference>
<keyword evidence="5 10" id="KW-0418">Kinase</keyword>
<evidence type="ECO:0000256" key="8">
    <source>
        <dbReference type="SAM" id="MobiDB-lite"/>
    </source>
</evidence>
<evidence type="ECO:0000256" key="6">
    <source>
        <dbReference type="ARBA" id="ARBA00022840"/>
    </source>
</evidence>
<evidence type="ECO:0000256" key="7">
    <source>
        <dbReference type="PROSITE-ProRule" id="PRU10141"/>
    </source>
</evidence>
<dbReference type="Gene3D" id="2.60.40.2880">
    <property type="entry name" value="MmpS1-5, C-terminal soluble domain"/>
    <property type="match status" value="1"/>
</dbReference>
<evidence type="ECO:0000256" key="4">
    <source>
        <dbReference type="ARBA" id="ARBA00022741"/>
    </source>
</evidence>
<keyword evidence="2 10" id="KW-0723">Serine/threonine-protein kinase</keyword>
<comment type="caution">
    <text evidence="10">The sequence shown here is derived from an EMBL/GenBank/DDBJ whole genome shotgun (WGS) entry which is preliminary data.</text>
</comment>
<evidence type="ECO:0000313" key="10">
    <source>
        <dbReference type="EMBL" id="MBO2445367.1"/>
    </source>
</evidence>
<dbReference type="InterPro" id="IPR008271">
    <property type="entry name" value="Ser/Thr_kinase_AS"/>
</dbReference>
<proteinExistence type="predicted"/>